<evidence type="ECO:0000259" key="3">
    <source>
        <dbReference type="Pfam" id="PF14341"/>
    </source>
</evidence>
<protein>
    <recommendedName>
        <fullName evidence="3">Type 4 fimbrial biogenesis protein PilX N-terminal domain-containing protein</fullName>
    </recommendedName>
</protein>
<keyword evidence="2" id="KW-1133">Transmembrane helix</keyword>
<feature type="non-terminal residue" evidence="4">
    <location>
        <position position="213"/>
    </location>
</feature>
<dbReference type="Pfam" id="PF14341">
    <property type="entry name" value="PilX_N"/>
    <property type="match status" value="1"/>
</dbReference>
<feature type="non-terminal residue" evidence="4">
    <location>
        <position position="1"/>
    </location>
</feature>
<accession>A0A699QZM3</accession>
<feature type="transmembrane region" description="Helical" evidence="2">
    <location>
        <begin position="70"/>
        <end position="89"/>
    </location>
</feature>
<evidence type="ECO:0000256" key="2">
    <source>
        <dbReference type="SAM" id="Phobius"/>
    </source>
</evidence>
<feature type="region of interest" description="Disordered" evidence="1">
    <location>
        <begin position="1"/>
        <end position="33"/>
    </location>
</feature>
<evidence type="ECO:0000313" key="4">
    <source>
        <dbReference type="EMBL" id="GFC79353.1"/>
    </source>
</evidence>
<dbReference type="EMBL" id="BKCJ011070123">
    <property type="protein sequence ID" value="GFC79353.1"/>
    <property type="molecule type" value="Genomic_DNA"/>
</dbReference>
<dbReference type="AlphaFoldDB" id="A0A699QZM3"/>
<comment type="caution">
    <text evidence="4">The sequence shown here is derived from an EMBL/GenBank/DDBJ whole genome shotgun (WGS) entry which is preliminary data.</text>
</comment>
<evidence type="ECO:0000256" key="1">
    <source>
        <dbReference type="SAM" id="MobiDB-lite"/>
    </source>
</evidence>
<proteinExistence type="predicted"/>
<gene>
    <name evidence="4" type="ORF">Tci_851323</name>
</gene>
<organism evidence="4">
    <name type="scientific">Tanacetum cinerariifolium</name>
    <name type="common">Dalmatian daisy</name>
    <name type="synonym">Chrysanthemum cinerariifolium</name>
    <dbReference type="NCBI Taxonomy" id="118510"/>
    <lineage>
        <taxon>Eukaryota</taxon>
        <taxon>Viridiplantae</taxon>
        <taxon>Streptophyta</taxon>
        <taxon>Embryophyta</taxon>
        <taxon>Tracheophyta</taxon>
        <taxon>Spermatophyta</taxon>
        <taxon>Magnoliopsida</taxon>
        <taxon>eudicotyledons</taxon>
        <taxon>Gunneridae</taxon>
        <taxon>Pentapetalae</taxon>
        <taxon>asterids</taxon>
        <taxon>campanulids</taxon>
        <taxon>Asterales</taxon>
        <taxon>Asteraceae</taxon>
        <taxon>Asteroideae</taxon>
        <taxon>Anthemideae</taxon>
        <taxon>Anthemidinae</taxon>
        <taxon>Tanacetum</taxon>
    </lineage>
</organism>
<keyword evidence="2" id="KW-0472">Membrane</keyword>
<dbReference type="InterPro" id="IPR025746">
    <property type="entry name" value="PilX_N_dom"/>
</dbReference>
<feature type="domain" description="Type 4 fimbrial biogenesis protein PilX N-terminal" evidence="3">
    <location>
        <begin position="69"/>
        <end position="115"/>
    </location>
</feature>
<sequence>PCRRRTDAADPQTGVSLQPKPERAGAQRTATDQQRPVVQRVIALKNRPSMWSLPFVTGWGEETPMNAQRGVVLIVSLVFLLLLTLLATSSMQNATLQEKVAGSLSLRHDSFQRAEMENEASFAGCTESRPWVCRAPRDPCWRASTPIKGESCGGNVYERATTIEPRPGIYADRIADCHRRRRDPGGYCVPDVHRTREENPPLGNRRCAGRGSA</sequence>
<keyword evidence="2" id="KW-0812">Transmembrane</keyword>
<reference evidence="4" key="1">
    <citation type="journal article" date="2019" name="Sci. Rep.">
        <title>Draft genome of Tanacetum cinerariifolium, the natural source of mosquito coil.</title>
        <authorList>
            <person name="Yamashiro T."/>
            <person name="Shiraishi A."/>
            <person name="Satake H."/>
            <person name="Nakayama K."/>
        </authorList>
    </citation>
    <scope>NUCLEOTIDE SEQUENCE</scope>
</reference>
<name>A0A699QZM3_TANCI</name>